<dbReference type="Gene3D" id="3.10.20.310">
    <property type="entry name" value="membrane protein fhac"/>
    <property type="match status" value="2"/>
</dbReference>
<dbReference type="Pfam" id="PF01103">
    <property type="entry name" value="Omp85"/>
    <property type="match status" value="1"/>
</dbReference>
<evidence type="ECO:0000256" key="4">
    <source>
        <dbReference type="ARBA" id="ARBA00023136"/>
    </source>
</evidence>
<evidence type="ECO:0000256" key="5">
    <source>
        <dbReference type="ARBA" id="ARBA00023237"/>
    </source>
</evidence>
<evidence type="ECO:0000313" key="7">
    <source>
        <dbReference type="EMBL" id="RFC54563.1"/>
    </source>
</evidence>
<keyword evidence="5" id="KW-0998">Cell outer membrane</keyword>
<keyword evidence="4" id="KW-0472">Membrane</keyword>
<sequence>MSVVRRIFSYIILTLFIWFISACNITRNVPDGYYLLVSNDIDVPNGTEVDKDEIEDVIRQRPNHRTIGFRLRLRAFNTIDSTKAQQDAQDRLQKNIKKNKRRLARQEKINKRRIKRALKRGEDFYKPKEIELKDTIDPRPTFRERIKYEYGEAPVIYDSASMINSKEQIELFMVKKGYFDAKVRTEVSLKSEKKHADVDYIITPKTAYIVDSLFLRTSNSIVEKTYRKYLEEGENVLIPPFRFDSEGLGNMRKSLTDFMKNSSVYGFKESYISFEVDTLGGNDTIQVAIDISKRIVGKDENERVKPFVNTRINEVVFHLMDTLNYPGNFQKEQLDPRGIKLGPYEDIPTFDTLRYDWYDGKNEKYRTATFLYNGKLTTKPELIEFQNYLEENNYYKGDYVSQSYNRLMNLNIFKTVRPELIENDYNTIDVHYYLTPLEQRTFSFEPKATHSNSFLGVSTSLNYINRNLYRSGNRLKISFSGGFESLPDVFSTSDESKVINDETRSLNTIEFGPSFELELPGLYPIGLKRLSKNQNPVTTFSGAYSYQQRPEFKRQTIQVNYLWKFYDIARSQLFTVGIPVIGGIQFVRIDKTESFEERLEEQNDLFLINAYSNQAIYKDVALNYSYNNPNLNEGKMIFNYGFSFDVAGMAMSLITQNNEVNENGYKEFLGQRYSQFVRLDNNFTLHQYLNEKSFHYRLQVGAGVPLENNGPSLPFDYSFFGGGSNDNRGFRARSLGPGVYKYYLDSNSTVTEMGDMRLGASAEFRFKVSSLIEGAIFSDAGNVWTYNEDVNRSGGQITTDFYKQMSVSGGLGVRLDFSFLIVRLDFGIPLRNPALPDKAKWIFQSRDPYYQEAKDEWGIDPNTGDYYYKNDDFNFPKPFQPQIHIAIGYPF</sequence>
<dbReference type="InterPro" id="IPR039910">
    <property type="entry name" value="D15-like"/>
</dbReference>
<dbReference type="GO" id="GO:0019867">
    <property type="term" value="C:outer membrane"/>
    <property type="evidence" value="ECO:0007669"/>
    <property type="project" value="InterPro"/>
</dbReference>
<dbReference type="Proteomes" id="UP000257127">
    <property type="component" value="Unassembled WGS sequence"/>
</dbReference>
<dbReference type="Gene3D" id="2.40.160.50">
    <property type="entry name" value="membrane protein fhac: a member of the omp85/tpsb transporter family"/>
    <property type="match status" value="1"/>
</dbReference>
<evidence type="ECO:0000256" key="1">
    <source>
        <dbReference type="ARBA" id="ARBA00004370"/>
    </source>
</evidence>
<evidence type="ECO:0000313" key="8">
    <source>
        <dbReference type="Proteomes" id="UP000257127"/>
    </source>
</evidence>
<keyword evidence="2" id="KW-0812">Transmembrane</keyword>
<keyword evidence="3" id="KW-0732">Signal</keyword>
<comment type="caution">
    <text evidence="7">The sequence shown here is derived from an EMBL/GenBank/DDBJ whole genome shotgun (WGS) entry which is preliminary data.</text>
</comment>
<dbReference type="PROSITE" id="PS51257">
    <property type="entry name" value="PROKAR_LIPOPROTEIN"/>
    <property type="match status" value="1"/>
</dbReference>
<dbReference type="AlphaFoldDB" id="A0A3E1EYK7"/>
<evidence type="ECO:0000256" key="3">
    <source>
        <dbReference type="ARBA" id="ARBA00022729"/>
    </source>
</evidence>
<comment type="subcellular location">
    <subcellularLocation>
        <location evidence="1">Membrane</location>
    </subcellularLocation>
</comment>
<reference evidence="7 8" key="1">
    <citation type="submission" date="2018-08" db="EMBL/GenBank/DDBJ databases">
        <title>The draft genome squence of Brumimicrobium sp. N62.</title>
        <authorList>
            <person name="Du Z.-J."/>
            <person name="Luo H.-R."/>
        </authorList>
    </citation>
    <scope>NUCLEOTIDE SEQUENCE [LARGE SCALE GENOMIC DNA]</scope>
    <source>
        <strain evidence="7 8">N62</strain>
    </source>
</reference>
<gene>
    <name evidence="7" type="ORF">DXU93_06125</name>
</gene>
<protein>
    <recommendedName>
        <fullName evidence="6">Bacterial surface antigen (D15) domain-containing protein</fullName>
    </recommendedName>
</protein>
<feature type="domain" description="Bacterial surface antigen (D15)" evidence="6">
    <location>
        <begin position="655"/>
        <end position="843"/>
    </location>
</feature>
<accession>A0A3E1EYK7</accession>
<dbReference type="PANTHER" id="PTHR12815:SF47">
    <property type="entry name" value="TRANSLOCATION AND ASSEMBLY MODULE SUBUNIT TAMA"/>
    <property type="match status" value="1"/>
</dbReference>
<dbReference type="InterPro" id="IPR000184">
    <property type="entry name" value="Bac_surfAg_D15"/>
</dbReference>
<evidence type="ECO:0000256" key="2">
    <source>
        <dbReference type="ARBA" id="ARBA00022692"/>
    </source>
</evidence>
<keyword evidence="8" id="KW-1185">Reference proteome</keyword>
<organism evidence="7 8">
    <name type="scientific">Brumimicrobium aurantiacum</name>
    <dbReference type="NCBI Taxonomy" id="1737063"/>
    <lineage>
        <taxon>Bacteria</taxon>
        <taxon>Pseudomonadati</taxon>
        <taxon>Bacteroidota</taxon>
        <taxon>Flavobacteriia</taxon>
        <taxon>Flavobacteriales</taxon>
        <taxon>Crocinitomicaceae</taxon>
        <taxon>Brumimicrobium</taxon>
    </lineage>
</organism>
<dbReference type="PANTHER" id="PTHR12815">
    <property type="entry name" value="SORTING AND ASSEMBLY MACHINERY SAMM50 PROTEIN FAMILY MEMBER"/>
    <property type="match status" value="1"/>
</dbReference>
<dbReference type="EMBL" id="QURB01000003">
    <property type="protein sequence ID" value="RFC54563.1"/>
    <property type="molecule type" value="Genomic_DNA"/>
</dbReference>
<proteinExistence type="predicted"/>
<evidence type="ECO:0000259" key="6">
    <source>
        <dbReference type="Pfam" id="PF01103"/>
    </source>
</evidence>
<name>A0A3E1EYK7_9FLAO</name>